<keyword evidence="1" id="KW-1133">Transmembrane helix</keyword>
<sequence>MARMSRSAKAAGSAFSPVVLISLLLVSVVALAGLGVLSAYAPELKSGDDGGGHALSRSSTGFGAMPVLLRNFGVPVTMSRGRLTPSSDESLLVLTPPPGAPPEQLDDINHAGATLIVLPKWSATPDPKHPGWVRTTGLLPDQASLAPLSEHLRQGARLQSRDGRASVALKRPDGTPFGAPVDVDALKTLSGPDWVPVVTDDQGRPVLAMHATTRVYVLADADLLSTHGLKTLNGARTAIALLDVVRAKDAPIIFDLTLHGMQRTRSLLRLMLEPPLLGMTLVLAALAVFAGYQAVVRFGPARESGRVIALGKRGLADNTAGLVRLARREHHMAAPYALLTRAAVARAIGAPRRLSEDELDAFLDRVSRTTGAHATYSALADQARTAKTPGDLMRVAAALYRWNQELTRARQ</sequence>
<keyword evidence="1" id="KW-0812">Transmembrane</keyword>
<dbReference type="Pfam" id="PF14258">
    <property type="entry name" value="DUF4350"/>
    <property type="match status" value="1"/>
</dbReference>
<reference evidence="3 4" key="1">
    <citation type="submission" date="2017-06" db="EMBL/GenBank/DDBJ databases">
        <title>Biodegradation of gentamicin by bacterial consortia AMQD4 in synthetic medium and raw gentamicin sewage.</title>
        <authorList>
            <person name="Chang H."/>
            <person name="Feng Y."/>
            <person name="Li Z."/>
            <person name="Xue J."/>
            <person name="Cheng D."/>
        </authorList>
    </citation>
    <scope>NUCLEOTIDE SEQUENCE [LARGE SCALE GENOMIC DNA]</scope>
    <source>
        <strain evidence="3 4">BZC3</strain>
    </source>
</reference>
<reference evidence="3 4" key="2">
    <citation type="submission" date="2017-06" db="EMBL/GenBank/DDBJ databases">
        <authorList>
            <person name="Kim H.J."/>
            <person name="Triplett B.A."/>
        </authorList>
    </citation>
    <scope>NUCLEOTIDE SEQUENCE [LARGE SCALE GENOMIC DNA]</scope>
    <source>
        <strain evidence="3 4">BZC3</strain>
    </source>
</reference>
<dbReference type="AlphaFoldDB" id="A0A1Z3LYK5"/>
<gene>
    <name evidence="3" type="ORF">CD943_09990</name>
</gene>
<name>A0A1Z3LYK5_BREDI</name>
<protein>
    <recommendedName>
        <fullName evidence="2">DUF4350 domain-containing protein</fullName>
    </recommendedName>
</protein>
<evidence type="ECO:0000259" key="2">
    <source>
        <dbReference type="Pfam" id="PF14258"/>
    </source>
</evidence>
<dbReference type="Proteomes" id="UP000197024">
    <property type="component" value="Chromosome"/>
</dbReference>
<organism evidence="3 4">
    <name type="scientific">Brevundimonas diminuta</name>
    <name type="common">Pseudomonas diminuta</name>
    <dbReference type="NCBI Taxonomy" id="293"/>
    <lineage>
        <taxon>Bacteria</taxon>
        <taxon>Pseudomonadati</taxon>
        <taxon>Pseudomonadota</taxon>
        <taxon>Alphaproteobacteria</taxon>
        <taxon>Caulobacterales</taxon>
        <taxon>Caulobacteraceae</taxon>
        <taxon>Brevundimonas</taxon>
    </lineage>
</organism>
<accession>A0A1Z3LYK5</accession>
<evidence type="ECO:0000256" key="1">
    <source>
        <dbReference type="SAM" id="Phobius"/>
    </source>
</evidence>
<keyword evidence="1" id="KW-0472">Membrane</keyword>
<evidence type="ECO:0000313" key="4">
    <source>
        <dbReference type="Proteomes" id="UP000197024"/>
    </source>
</evidence>
<feature type="domain" description="DUF4350" evidence="2">
    <location>
        <begin position="55"/>
        <end position="242"/>
    </location>
</feature>
<proteinExistence type="predicted"/>
<evidence type="ECO:0000313" key="3">
    <source>
        <dbReference type="EMBL" id="ASD27185.1"/>
    </source>
</evidence>
<dbReference type="InterPro" id="IPR025646">
    <property type="entry name" value="DUF4350"/>
</dbReference>
<feature type="transmembrane region" description="Helical" evidence="1">
    <location>
        <begin position="276"/>
        <end position="296"/>
    </location>
</feature>
<dbReference type="EMBL" id="CP021995">
    <property type="protein sequence ID" value="ASD27185.1"/>
    <property type="molecule type" value="Genomic_DNA"/>
</dbReference>